<dbReference type="EMBL" id="RCMI01001126">
    <property type="protein sequence ID" value="KAG2890149.1"/>
    <property type="molecule type" value="Genomic_DNA"/>
</dbReference>
<dbReference type="SUPFAM" id="SSF49265">
    <property type="entry name" value="Fibronectin type III"/>
    <property type="match status" value="1"/>
</dbReference>
<evidence type="ECO:0000313" key="6">
    <source>
        <dbReference type="Proteomes" id="UP000774804"/>
    </source>
</evidence>
<dbReference type="EMBL" id="RCML01001190">
    <property type="protein sequence ID" value="KAG2964661.1"/>
    <property type="molecule type" value="Genomic_DNA"/>
</dbReference>
<dbReference type="Proteomes" id="UP000774804">
    <property type="component" value="Unassembled WGS sequence"/>
</dbReference>
<reference evidence="3" key="1">
    <citation type="submission" date="2018-10" db="EMBL/GenBank/DDBJ databases">
        <title>Effector identification in a new, highly contiguous assembly of the strawberry crown rot pathogen Phytophthora cactorum.</title>
        <authorList>
            <person name="Armitage A.D."/>
            <person name="Nellist C.F."/>
            <person name="Bates H."/>
            <person name="Vickerstaff R.J."/>
            <person name="Harrison R.J."/>
        </authorList>
    </citation>
    <scope>NUCLEOTIDE SEQUENCE</scope>
    <source>
        <strain evidence="2">15-7</strain>
        <strain evidence="3">4032</strain>
        <strain evidence="4">P415</strain>
        <strain evidence="5">P421</strain>
    </source>
</reference>
<dbReference type="Proteomes" id="UP000760860">
    <property type="component" value="Unassembled WGS sequence"/>
</dbReference>
<evidence type="ECO:0008006" key="7">
    <source>
        <dbReference type="Google" id="ProtNLM"/>
    </source>
</evidence>
<accession>A0A8T1AYU7</accession>
<feature type="signal peptide" evidence="1">
    <location>
        <begin position="1"/>
        <end position="25"/>
    </location>
</feature>
<evidence type="ECO:0000313" key="5">
    <source>
        <dbReference type="EMBL" id="KAG3209585.1"/>
    </source>
</evidence>
<dbReference type="InterPro" id="IPR036116">
    <property type="entry name" value="FN3_sf"/>
</dbReference>
<dbReference type="AlphaFoldDB" id="A0A8T1AYU7"/>
<sequence length="145" mass="15619">MPYVSTQWASLRILLLVLVVTTVNAEFFVPEDVPGPPVKILVSPASDTSMRVQFYPPLNVKPEGVNGAPVLGYKVEVARRVDDVQTFSVAATGPILSGGYKVTFKNSRGTETTSCIPWNASDVAFEMALEELPNVDSVGVSRSAF</sequence>
<comment type="caution">
    <text evidence="3">The sequence shown here is derived from an EMBL/GenBank/DDBJ whole genome shotgun (WGS) entry which is preliminary data.</text>
</comment>
<feature type="non-terminal residue" evidence="3">
    <location>
        <position position="145"/>
    </location>
</feature>
<dbReference type="Proteomes" id="UP000697107">
    <property type="component" value="Unassembled WGS sequence"/>
</dbReference>
<dbReference type="VEuPathDB" id="FungiDB:PC110_g13703"/>
<dbReference type="InterPro" id="IPR003961">
    <property type="entry name" value="FN3_dom"/>
</dbReference>
<dbReference type="CDD" id="cd00063">
    <property type="entry name" value="FN3"/>
    <property type="match status" value="1"/>
</dbReference>
<dbReference type="InterPro" id="IPR013783">
    <property type="entry name" value="Ig-like_fold"/>
</dbReference>
<dbReference type="EMBL" id="RCMG01000878">
    <property type="protein sequence ID" value="KAG2843794.1"/>
    <property type="molecule type" value="Genomic_DNA"/>
</dbReference>
<evidence type="ECO:0000313" key="3">
    <source>
        <dbReference type="EMBL" id="KAG2890149.1"/>
    </source>
</evidence>
<protein>
    <recommendedName>
        <fullName evidence="7">Immunoglobulin-like fold</fullName>
    </recommendedName>
</protein>
<organism evidence="3 6">
    <name type="scientific">Phytophthora cactorum</name>
    <dbReference type="NCBI Taxonomy" id="29920"/>
    <lineage>
        <taxon>Eukaryota</taxon>
        <taxon>Sar</taxon>
        <taxon>Stramenopiles</taxon>
        <taxon>Oomycota</taxon>
        <taxon>Peronosporomycetes</taxon>
        <taxon>Peronosporales</taxon>
        <taxon>Peronosporaceae</taxon>
        <taxon>Phytophthora</taxon>
    </lineage>
</organism>
<dbReference type="Proteomes" id="UP000735874">
    <property type="component" value="Unassembled WGS sequence"/>
</dbReference>
<keyword evidence="1" id="KW-0732">Signal</keyword>
<name>A0A8T1AYU7_9STRA</name>
<evidence type="ECO:0000256" key="1">
    <source>
        <dbReference type="SAM" id="SignalP"/>
    </source>
</evidence>
<evidence type="ECO:0000313" key="4">
    <source>
        <dbReference type="EMBL" id="KAG2964661.1"/>
    </source>
</evidence>
<evidence type="ECO:0000313" key="2">
    <source>
        <dbReference type="EMBL" id="KAG2843794.1"/>
    </source>
</evidence>
<dbReference type="Gene3D" id="2.60.40.10">
    <property type="entry name" value="Immunoglobulins"/>
    <property type="match status" value="1"/>
</dbReference>
<feature type="chain" id="PRO_5036435327" description="Immunoglobulin-like fold" evidence="1">
    <location>
        <begin position="26"/>
        <end position="145"/>
    </location>
</feature>
<dbReference type="EMBL" id="RCMV01001241">
    <property type="protein sequence ID" value="KAG3209585.1"/>
    <property type="molecule type" value="Genomic_DNA"/>
</dbReference>
<gene>
    <name evidence="2" type="ORF">PC113_g18546</name>
    <name evidence="3" type="ORF">PC115_g19555</name>
    <name evidence="4" type="ORF">PC118_g20189</name>
    <name evidence="5" type="ORF">PC129_g19400</name>
</gene>
<proteinExistence type="predicted"/>